<dbReference type="EMBL" id="MU001670">
    <property type="protein sequence ID" value="KAF2461920.1"/>
    <property type="molecule type" value="Genomic_DNA"/>
</dbReference>
<protein>
    <submittedName>
        <fullName evidence="2">Uncharacterized protein</fullName>
    </submittedName>
</protein>
<keyword evidence="1" id="KW-0732">Signal</keyword>
<proteinExistence type="predicted"/>
<gene>
    <name evidence="2" type="ORF">BDY21DRAFT_329999</name>
</gene>
<feature type="signal peptide" evidence="1">
    <location>
        <begin position="1"/>
        <end position="21"/>
    </location>
</feature>
<evidence type="ECO:0000313" key="2">
    <source>
        <dbReference type="EMBL" id="KAF2461920.1"/>
    </source>
</evidence>
<evidence type="ECO:0000256" key="1">
    <source>
        <dbReference type="SAM" id="SignalP"/>
    </source>
</evidence>
<feature type="chain" id="PRO_5025520234" evidence="1">
    <location>
        <begin position="22"/>
        <end position="80"/>
    </location>
</feature>
<dbReference type="Proteomes" id="UP000799766">
    <property type="component" value="Unassembled WGS sequence"/>
</dbReference>
<keyword evidence="3" id="KW-1185">Reference proteome</keyword>
<organism evidence="2 3">
    <name type="scientific">Lineolata rhizophorae</name>
    <dbReference type="NCBI Taxonomy" id="578093"/>
    <lineage>
        <taxon>Eukaryota</taxon>
        <taxon>Fungi</taxon>
        <taxon>Dikarya</taxon>
        <taxon>Ascomycota</taxon>
        <taxon>Pezizomycotina</taxon>
        <taxon>Dothideomycetes</taxon>
        <taxon>Dothideomycetes incertae sedis</taxon>
        <taxon>Lineolatales</taxon>
        <taxon>Lineolataceae</taxon>
        <taxon>Lineolata</taxon>
    </lineage>
</organism>
<dbReference type="AlphaFoldDB" id="A0A6A6PDJ5"/>
<reference evidence="2" key="1">
    <citation type="journal article" date="2020" name="Stud. Mycol.">
        <title>101 Dothideomycetes genomes: a test case for predicting lifestyles and emergence of pathogens.</title>
        <authorList>
            <person name="Haridas S."/>
            <person name="Albert R."/>
            <person name="Binder M."/>
            <person name="Bloem J."/>
            <person name="Labutti K."/>
            <person name="Salamov A."/>
            <person name="Andreopoulos B."/>
            <person name="Baker S."/>
            <person name="Barry K."/>
            <person name="Bills G."/>
            <person name="Bluhm B."/>
            <person name="Cannon C."/>
            <person name="Castanera R."/>
            <person name="Culley D."/>
            <person name="Daum C."/>
            <person name="Ezra D."/>
            <person name="Gonzalez J."/>
            <person name="Henrissat B."/>
            <person name="Kuo A."/>
            <person name="Liang C."/>
            <person name="Lipzen A."/>
            <person name="Lutzoni F."/>
            <person name="Magnuson J."/>
            <person name="Mondo S."/>
            <person name="Nolan M."/>
            <person name="Ohm R."/>
            <person name="Pangilinan J."/>
            <person name="Park H.-J."/>
            <person name="Ramirez L."/>
            <person name="Alfaro M."/>
            <person name="Sun H."/>
            <person name="Tritt A."/>
            <person name="Yoshinaga Y."/>
            <person name="Zwiers L.-H."/>
            <person name="Turgeon B."/>
            <person name="Goodwin S."/>
            <person name="Spatafora J."/>
            <person name="Crous P."/>
            <person name="Grigoriev I."/>
        </authorList>
    </citation>
    <scope>NUCLEOTIDE SEQUENCE</scope>
    <source>
        <strain evidence="2">ATCC 16933</strain>
    </source>
</reference>
<evidence type="ECO:0000313" key="3">
    <source>
        <dbReference type="Proteomes" id="UP000799766"/>
    </source>
</evidence>
<accession>A0A6A6PDJ5</accession>
<name>A0A6A6PDJ5_9PEZI</name>
<sequence>MWSTSVWIVLRSELFTGAVLTLVDDPLVLPGSSRCPFEAAMLDLSVLILGNTSVDQRDAGKRLKLVNAKEIGSWIFASKR</sequence>